<sequence>MVATGENKTKKHLTTELFFTAEGAKFCAEDAEFSCLRQVMDAKIKGDLQLV</sequence>
<dbReference type="Proteomes" id="UP000189981">
    <property type="component" value="Unassembled WGS sequence"/>
</dbReference>
<gene>
    <name evidence="1" type="ORF">SAMN05661099_3226</name>
</gene>
<evidence type="ECO:0000313" key="1">
    <source>
        <dbReference type="EMBL" id="SKB87482.1"/>
    </source>
</evidence>
<name>A0A1T5EU55_9SPHI</name>
<organism evidence="1 2">
    <name type="scientific">Daejeonella lutea</name>
    <dbReference type="NCBI Taxonomy" id="572036"/>
    <lineage>
        <taxon>Bacteria</taxon>
        <taxon>Pseudomonadati</taxon>
        <taxon>Bacteroidota</taxon>
        <taxon>Sphingobacteriia</taxon>
        <taxon>Sphingobacteriales</taxon>
        <taxon>Sphingobacteriaceae</taxon>
        <taxon>Daejeonella</taxon>
    </lineage>
</organism>
<proteinExistence type="predicted"/>
<keyword evidence="2" id="KW-1185">Reference proteome</keyword>
<reference evidence="2" key="1">
    <citation type="submission" date="2017-02" db="EMBL/GenBank/DDBJ databases">
        <authorList>
            <person name="Varghese N."/>
            <person name="Submissions S."/>
        </authorList>
    </citation>
    <scope>NUCLEOTIDE SEQUENCE [LARGE SCALE GENOMIC DNA]</scope>
    <source>
        <strain evidence="2">DSM 22385</strain>
    </source>
</reference>
<protein>
    <submittedName>
        <fullName evidence="1">Uncharacterized protein</fullName>
    </submittedName>
</protein>
<accession>A0A1T5EU55</accession>
<dbReference type="EMBL" id="FUYR01000004">
    <property type="protein sequence ID" value="SKB87482.1"/>
    <property type="molecule type" value="Genomic_DNA"/>
</dbReference>
<evidence type="ECO:0000313" key="2">
    <source>
        <dbReference type="Proteomes" id="UP000189981"/>
    </source>
</evidence>
<dbReference type="AlphaFoldDB" id="A0A1T5EU55"/>